<keyword evidence="3" id="KW-1185">Reference proteome</keyword>
<dbReference type="AlphaFoldDB" id="A0A6A7AHS7"/>
<keyword evidence="1" id="KW-0732">Signal</keyword>
<dbReference type="OrthoDB" id="5337308at2759"/>
<protein>
    <submittedName>
        <fullName evidence="2">Uncharacterized protein</fullName>
    </submittedName>
</protein>
<reference evidence="2" key="1">
    <citation type="journal article" date="2020" name="Stud. Mycol.">
        <title>101 Dothideomycetes genomes: a test case for predicting lifestyles and emergence of pathogens.</title>
        <authorList>
            <person name="Haridas S."/>
            <person name="Albert R."/>
            <person name="Binder M."/>
            <person name="Bloem J."/>
            <person name="Labutti K."/>
            <person name="Salamov A."/>
            <person name="Andreopoulos B."/>
            <person name="Baker S."/>
            <person name="Barry K."/>
            <person name="Bills G."/>
            <person name="Bluhm B."/>
            <person name="Cannon C."/>
            <person name="Castanera R."/>
            <person name="Culley D."/>
            <person name="Daum C."/>
            <person name="Ezra D."/>
            <person name="Gonzalez J."/>
            <person name="Henrissat B."/>
            <person name="Kuo A."/>
            <person name="Liang C."/>
            <person name="Lipzen A."/>
            <person name="Lutzoni F."/>
            <person name="Magnuson J."/>
            <person name="Mondo S."/>
            <person name="Nolan M."/>
            <person name="Ohm R."/>
            <person name="Pangilinan J."/>
            <person name="Park H.-J."/>
            <person name="Ramirez L."/>
            <person name="Alfaro M."/>
            <person name="Sun H."/>
            <person name="Tritt A."/>
            <person name="Yoshinaga Y."/>
            <person name="Zwiers L.-H."/>
            <person name="Turgeon B."/>
            <person name="Goodwin S."/>
            <person name="Spatafora J."/>
            <person name="Crous P."/>
            <person name="Grigoriev I."/>
        </authorList>
    </citation>
    <scope>NUCLEOTIDE SEQUENCE</scope>
    <source>
        <strain evidence="2">CBS 113818</strain>
    </source>
</reference>
<dbReference type="EMBL" id="MU006216">
    <property type="protein sequence ID" value="KAF2832776.1"/>
    <property type="molecule type" value="Genomic_DNA"/>
</dbReference>
<proteinExistence type="predicted"/>
<name>A0A6A7AHS7_9PLEO</name>
<accession>A0A6A7AHS7</accession>
<evidence type="ECO:0000313" key="2">
    <source>
        <dbReference type="EMBL" id="KAF2832776.1"/>
    </source>
</evidence>
<feature type="signal peptide" evidence="1">
    <location>
        <begin position="1"/>
        <end position="16"/>
    </location>
</feature>
<evidence type="ECO:0000256" key="1">
    <source>
        <dbReference type="SAM" id="SignalP"/>
    </source>
</evidence>
<sequence length="116" mass="12652">MLLSTLLTVAVALVLAAHGRVLGSSSLSANVAESLETLDIPNGPPERSGKLQARFDPAKFADDAMWKKYVDKGHHLKCIMEAPDRAAGFLQKDTRTPPSAAIAWKGDLKDAYQKWY</sequence>
<organism evidence="2 3">
    <name type="scientific">Ophiobolus disseminans</name>
    <dbReference type="NCBI Taxonomy" id="1469910"/>
    <lineage>
        <taxon>Eukaryota</taxon>
        <taxon>Fungi</taxon>
        <taxon>Dikarya</taxon>
        <taxon>Ascomycota</taxon>
        <taxon>Pezizomycotina</taxon>
        <taxon>Dothideomycetes</taxon>
        <taxon>Pleosporomycetidae</taxon>
        <taxon>Pleosporales</taxon>
        <taxon>Pleosporineae</taxon>
        <taxon>Phaeosphaeriaceae</taxon>
        <taxon>Ophiobolus</taxon>
    </lineage>
</organism>
<evidence type="ECO:0000313" key="3">
    <source>
        <dbReference type="Proteomes" id="UP000799424"/>
    </source>
</evidence>
<dbReference type="Proteomes" id="UP000799424">
    <property type="component" value="Unassembled WGS sequence"/>
</dbReference>
<gene>
    <name evidence="2" type="ORF">CC86DRAFT_399440</name>
</gene>
<feature type="chain" id="PRO_5025345863" evidence="1">
    <location>
        <begin position="17"/>
        <end position="116"/>
    </location>
</feature>